<proteinExistence type="predicted"/>
<dbReference type="SUPFAM" id="SSF89028">
    <property type="entry name" value="Cobalamin adenosyltransferase-like"/>
    <property type="match status" value="1"/>
</dbReference>
<keyword evidence="6" id="KW-1185">Reference proteome</keyword>
<dbReference type="AlphaFoldDB" id="A0A926HMZ4"/>
<keyword evidence="1" id="KW-0808">Transferase</keyword>
<dbReference type="Pfam" id="PF01923">
    <property type="entry name" value="Cob_adeno_trans"/>
    <property type="match status" value="1"/>
</dbReference>
<keyword evidence="2" id="KW-0547">Nucleotide-binding</keyword>
<evidence type="ECO:0000313" key="6">
    <source>
        <dbReference type="Proteomes" id="UP000654279"/>
    </source>
</evidence>
<reference evidence="5" key="1">
    <citation type="submission" date="2020-08" db="EMBL/GenBank/DDBJ databases">
        <title>Genome public.</title>
        <authorList>
            <person name="Liu C."/>
            <person name="Sun Q."/>
        </authorList>
    </citation>
    <scope>NUCLEOTIDE SEQUENCE</scope>
    <source>
        <strain evidence="5">NSJ-44</strain>
    </source>
</reference>
<feature type="domain" description="Cobalamin adenosyltransferase-like" evidence="4">
    <location>
        <begin position="12"/>
        <end position="168"/>
    </location>
</feature>
<comment type="caution">
    <text evidence="5">The sequence shown here is derived from an EMBL/GenBank/DDBJ whole genome shotgun (WGS) entry which is preliminary data.</text>
</comment>
<protein>
    <recommendedName>
        <fullName evidence="4">Cobalamin adenosyltransferase-like domain-containing protein</fullName>
    </recommendedName>
</protein>
<dbReference type="Gene3D" id="1.20.1200.10">
    <property type="entry name" value="Cobalamin adenosyltransferase-like"/>
    <property type="match status" value="1"/>
</dbReference>
<dbReference type="EMBL" id="JACRSO010000002">
    <property type="protein sequence ID" value="MBC8529115.1"/>
    <property type="molecule type" value="Genomic_DNA"/>
</dbReference>
<evidence type="ECO:0000256" key="1">
    <source>
        <dbReference type="ARBA" id="ARBA00022679"/>
    </source>
</evidence>
<evidence type="ECO:0000259" key="4">
    <source>
        <dbReference type="Pfam" id="PF01923"/>
    </source>
</evidence>
<name>A0A926HMZ4_9FIRM</name>
<organism evidence="5 6">
    <name type="scientific">Luoshenia tenuis</name>
    <dbReference type="NCBI Taxonomy" id="2763654"/>
    <lineage>
        <taxon>Bacteria</taxon>
        <taxon>Bacillati</taxon>
        <taxon>Bacillota</taxon>
        <taxon>Clostridia</taxon>
        <taxon>Christensenellales</taxon>
        <taxon>Christensenellaceae</taxon>
        <taxon>Luoshenia</taxon>
    </lineage>
</organism>
<dbReference type="Proteomes" id="UP000654279">
    <property type="component" value="Unassembled WGS sequence"/>
</dbReference>
<dbReference type="GO" id="GO:0016740">
    <property type="term" value="F:transferase activity"/>
    <property type="evidence" value="ECO:0007669"/>
    <property type="project" value="UniProtKB-KW"/>
</dbReference>
<dbReference type="InterPro" id="IPR016030">
    <property type="entry name" value="CblAdoTrfase-like"/>
</dbReference>
<keyword evidence="3" id="KW-0067">ATP-binding</keyword>
<evidence type="ECO:0000313" key="5">
    <source>
        <dbReference type="EMBL" id="MBC8529115.1"/>
    </source>
</evidence>
<gene>
    <name evidence="5" type="ORF">H8699_06715</name>
</gene>
<dbReference type="InterPro" id="IPR036451">
    <property type="entry name" value="CblAdoTrfase-like_sf"/>
</dbReference>
<dbReference type="RefSeq" id="WP_249285001.1">
    <property type="nucleotide sequence ID" value="NZ_JACRSO010000002.1"/>
</dbReference>
<sequence length="174" mass="19382">MRRGSDNLLAMEGKENWTSLRGEETVRKDHPRIVLRGKLDTFGAQTMLLQREAAQAGEAQLARALGEIAALCGRLMRAEVLDEPMGAWTLFGLTPAQLRERSHHTQAYYGVGFLQVDAGMEPFLLKLNLLRAQSREMEIAAVAALDEKHATLLEAYNRLSSAIYLLMCQRAGKN</sequence>
<evidence type="ECO:0000256" key="2">
    <source>
        <dbReference type="ARBA" id="ARBA00022741"/>
    </source>
</evidence>
<dbReference type="GO" id="GO:0005524">
    <property type="term" value="F:ATP binding"/>
    <property type="evidence" value="ECO:0007669"/>
    <property type="project" value="UniProtKB-KW"/>
</dbReference>
<accession>A0A926HMZ4</accession>
<evidence type="ECO:0000256" key="3">
    <source>
        <dbReference type="ARBA" id="ARBA00022840"/>
    </source>
</evidence>